<dbReference type="InterPro" id="IPR013783">
    <property type="entry name" value="Ig-like_fold"/>
</dbReference>
<dbReference type="InterPro" id="IPR036962">
    <property type="entry name" value="Glyco_hydro_3_N_sf"/>
</dbReference>
<evidence type="ECO:0000256" key="4">
    <source>
        <dbReference type="ARBA" id="ARBA00005336"/>
    </source>
</evidence>
<keyword evidence="11" id="KW-0325">Glycoprotein</keyword>
<comment type="catalytic activity">
    <reaction evidence="1 16">
        <text>Hydrolysis of terminal, non-reducing beta-D-glucosyl residues with release of beta-D-glucose.</text>
        <dbReference type="EC" id="3.2.1.21"/>
    </reaction>
</comment>
<evidence type="ECO:0000313" key="20">
    <source>
        <dbReference type="EMBL" id="KAK1757964.1"/>
    </source>
</evidence>
<evidence type="ECO:0000256" key="2">
    <source>
        <dbReference type="ARBA" id="ARBA00004401"/>
    </source>
</evidence>
<dbReference type="Gene3D" id="3.20.20.300">
    <property type="entry name" value="Glycoside hydrolase, family 3, N-terminal domain"/>
    <property type="match status" value="1"/>
</dbReference>
<evidence type="ECO:0000256" key="3">
    <source>
        <dbReference type="ARBA" id="ARBA00004987"/>
    </source>
</evidence>
<organism evidence="20 21">
    <name type="scientific">Echria macrotheca</name>
    <dbReference type="NCBI Taxonomy" id="438768"/>
    <lineage>
        <taxon>Eukaryota</taxon>
        <taxon>Fungi</taxon>
        <taxon>Dikarya</taxon>
        <taxon>Ascomycota</taxon>
        <taxon>Pezizomycotina</taxon>
        <taxon>Sordariomycetes</taxon>
        <taxon>Sordariomycetidae</taxon>
        <taxon>Sordariales</taxon>
        <taxon>Schizotheciaceae</taxon>
        <taxon>Echria</taxon>
    </lineage>
</organism>
<feature type="region of interest" description="Disordered" evidence="17">
    <location>
        <begin position="776"/>
        <end position="796"/>
    </location>
</feature>
<dbReference type="InterPro" id="IPR019800">
    <property type="entry name" value="Glyco_hydro_3_AS"/>
</dbReference>
<keyword evidence="13 16" id="KW-0326">Glycosidase</keyword>
<sequence>MRRDSTKEGLLKGHDDDGYRNSFDNEGRDSSDLDATEFLDPISIESKQTGRRLRRWSIRQPFSGCGRCCIILLTVVFAVWVVVAAGGAFVYKKYNDEPEYGRSPPWYPTPQGGIASTWAESYKKAAKMVEKMTLAEKVNITTGTGWQMGLAVGTNAPAVYVGFPQLQLQDGPLGIRFADNITAFPAGITVGATWNRQLMYARGKAHAIEAHGKGVNVLLGPCVGPLGRMPAGGRNWEGFGADPYLQGVAGAETVKGIQSEGIMATIKHFVANEQEHFRQPWEWGLPHALSANIDDRTLHELYAWPFGDAVKAGVASVMCSYNMVNNSYSCGNSKLLNGILKDELGFQGFVMSDWLAQRSGVGTALAGLDMTMPGDGLKWGNGDSLWGPHLSRAVLNGSVPLERLNDMVTRIVAAWYQLGQDDETKFPRQPPNFSSWTNDRLGLPSHGSPSPQDKVEVNKFVNVQANHSIIAREVAAEGTVLLKNENLLPISREGLEAARLKTRRDIVYRATGKRHEGKFKVGIFGDDAGEGSGPNYCKDRGCNQGTLGSGWGSGAVEFPYLVAPVNALRREFDSNKVELHEYLRDDLPSGSSDKAAIEELELCIVFVNADSGEGFTKWNDVSGDRPNLNLQKNGDALVGSVAATCGSGSSDVIVVIHAVGPVLVEKWIELPNIKAVLLANLPGEESGDALADVLFGDTNPSGHLPYTMGKSLEDYGPGAKVMYLPNGVVPQQDFSEGLYIDYRYFDKHGIEPRLEFGFGLSYTTFEFSNIKVSPKKTKSALPAPRPDPAAKPPSYSSEIPSVDEVLFPAGFRALKKYVYPYLNSADEIVSRPYPYPDGYTTAQPLSGAGGDEGGNPDLWEVYVTVTVDIKNAGTRAGAVVPQLYLAYPGKQGVDFPVNVLRGFDKIYLEKGETRSVSFDLTRRDLSYWDVVEQNWVMLTEGEYTFSVGESSRILKVVGKW</sequence>
<accession>A0AAJ0FDT5</accession>
<keyword evidence="9 18" id="KW-1133">Transmembrane helix</keyword>
<dbReference type="Gene3D" id="3.40.50.1700">
    <property type="entry name" value="Glycoside hydrolase family 3 C-terminal domain"/>
    <property type="match status" value="1"/>
</dbReference>
<evidence type="ECO:0000256" key="1">
    <source>
        <dbReference type="ARBA" id="ARBA00000448"/>
    </source>
</evidence>
<dbReference type="Pfam" id="PF00933">
    <property type="entry name" value="Glyco_hydro_3"/>
    <property type="match status" value="1"/>
</dbReference>
<keyword evidence="14 16" id="KW-0624">Polysaccharide degradation</keyword>
<dbReference type="GO" id="GO:0009251">
    <property type="term" value="P:glucan catabolic process"/>
    <property type="evidence" value="ECO:0007669"/>
    <property type="project" value="TreeGrafter"/>
</dbReference>
<evidence type="ECO:0000256" key="9">
    <source>
        <dbReference type="ARBA" id="ARBA00022989"/>
    </source>
</evidence>
<protein>
    <recommendedName>
        <fullName evidence="16">beta-glucosidase</fullName>
        <ecNumber evidence="16">3.2.1.21</ecNumber>
    </recommendedName>
</protein>
<evidence type="ECO:0000256" key="11">
    <source>
        <dbReference type="ARBA" id="ARBA00023180"/>
    </source>
</evidence>
<evidence type="ECO:0000256" key="7">
    <source>
        <dbReference type="ARBA" id="ARBA00022801"/>
    </source>
</evidence>
<evidence type="ECO:0000256" key="17">
    <source>
        <dbReference type="SAM" id="MobiDB-lite"/>
    </source>
</evidence>
<evidence type="ECO:0000256" key="12">
    <source>
        <dbReference type="ARBA" id="ARBA00023277"/>
    </source>
</evidence>
<keyword evidence="12 16" id="KW-0119">Carbohydrate metabolism</keyword>
<comment type="function">
    <text evidence="15">Beta-glucosidases are one of a number of cellulolytic enzymes involved in the degradation of cellulosic biomass. Catalyzes the last step releasing glucose from the inhibitory cellobiose.</text>
</comment>
<evidence type="ECO:0000256" key="5">
    <source>
        <dbReference type="ARBA" id="ARBA00022475"/>
    </source>
</evidence>
<dbReference type="Gene3D" id="2.60.40.10">
    <property type="entry name" value="Immunoglobulins"/>
    <property type="match status" value="1"/>
</dbReference>
<keyword evidence="8" id="KW-0735">Signal-anchor</keyword>
<dbReference type="SUPFAM" id="SSF52279">
    <property type="entry name" value="Beta-D-glucan exohydrolase, C-terminal domain"/>
    <property type="match status" value="1"/>
</dbReference>
<dbReference type="GO" id="GO:0005886">
    <property type="term" value="C:plasma membrane"/>
    <property type="evidence" value="ECO:0007669"/>
    <property type="project" value="UniProtKB-SubCell"/>
</dbReference>
<keyword evidence="10 18" id="KW-0472">Membrane</keyword>
<dbReference type="EMBL" id="MU839829">
    <property type="protein sequence ID" value="KAK1757964.1"/>
    <property type="molecule type" value="Genomic_DNA"/>
</dbReference>
<dbReference type="FunFam" id="3.20.20.300:FF:000002">
    <property type="entry name" value="Probable beta-glucosidase"/>
    <property type="match status" value="1"/>
</dbReference>
<dbReference type="PANTHER" id="PTHR42715:SF20">
    <property type="entry name" value="BETA-GLUCOSIDASE E-RELATED"/>
    <property type="match status" value="1"/>
</dbReference>
<evidence type="ECO:0000256" key="6">
    <source>
        <dbReference type="ARBA" id="ARBA00022692"/>
    </source>
</evidence>
<dbReference type="SUPFAM" id="SSF51445">
    <property type="entry name" value="(Trans)glycosidases"/>
    <property type="match status" value="1"/>
</dbReference>
<dbReference type="Proteomes" id="UP001239445">
    <property type="component" value="Unassembled WGS sequence"/>
</dbReference>
<dbReference type="InterPro" id="IPR026891">
    <property type="entry name" value="Fn3-like"/>
</dbReference>
<evidence type="ECO:0000256" key="18">
    <source>
        <dbReference type="SAM" id="Phobius"/>
    </source>
</evidence>
<dbReference type="InterPro" id="IPR036881">
    <property type="entry name" value="Glyco_hydro_3_C_sf"/>
</dbReference>
<reference evidence="20" key="1">
    <citation type="submission" date="2023-06" db="EMBL/GenBank/DDBJ databases">
        <title>Genome-scale phylogeny and comparative genomics of the fungal order Sordariales.</title>
        <authorList>
            <consortium name="Lawrence Berkeley National Laboratory"/>
            <person name="Hensen N."/>
            <person name="Bonometti L."/>
            <person name="Westerberg I."/>
            <person name="Brannstrom I.O."/>
            <person name="Guillou S."/>
            <person name="Cros-Aarteil S."/>
            <person name="Calhoun S."/>
            <person name="Haridas S."/>
            <person name="Kuo A."/>
            <person name="Mondo S."/>
            <person name="Pangilinan J."/>
            <person name="Riley R."/>
            <person name="Labutti K."/>
            <person name="Andreopoulos B."/>
            <person name="Lipzen A."/>
            <person name="Chen C."/>
            <person name="Yanf M."/>
            <person name="Daum C."/>
            <person name="Ng V."/>
            <person name="Clum A."/>
            <person name="Steindorff A."/>
            <person name="Ohm R."/>
            <person name="Martin F."/>
            <person name="Silar P."/>
            <person name="Natvig D."/>
            <person name="Lalanne C."/>
            <person name="Gautier V."/>
            <person name="Ament-Velasquez S.L."/>
            <person name="Kruys A."/>
            <person name="Hutchinson M.I."/>
            <person name="Powell A.J."/>
            <person name="Barry K."/>
            <person name="Miller A.N."/>
            <person name="Grigoriev I.V."/>
            <person name="Debuchy R."/>
            <person name="Gladieux P."/>
            <person name="Thoren M.H."/>
            <person name="Johannesson H."/>
        </authorList>
    </citation>
    <scope>NUCLEOTIDE SEQUENCE</scope>
    <source>
        <strain evidence="20">PSN4</strain>
    </source>
</reference>
<keyword evidence="6 18" id="KW-0812">Transmembrane</keyword>
<keyword evidence="7 16" id="KW-0378">Hydrolase</keyword>
<dbReference type="InterPro" id="IPR001764">
    <property type="entry name" value="Glyco_hydro_3_N"/>
</dbReference>
<comment type="caution">
    <text evidence="20">The sequence shown here is derived from an EMBL/GenBank/DDBJ whole genome shotgun (WGS) entry which is preliminary data.</text>
</comment>
<dbReference type="AlphaFoldDB" id="A0AAJ0FDT5"/>
<dbReference type="PROSITE" id="PS00775">
    <property type="entry name" value="GLYCOSYL_HYDROL_F3"/>
    <property type="match status" value="1"/>
</dbReference>
<gene>
    <name evidence="20" type="ORF">QBC47DRAFT_373476</name>
</gene>
<proteinExistence type="inferred from homology"/>
<evidence type="ECO:0000256" key="8">
    <source>
        <dbReference type="ARBA" id="ARBA00022968"/>
    </source>
</evidence>
<evidence type="ECO:0000259" key="19">
    <source>
        <dbReference type="SMART" id="SM01217"/>
    </source>
</evidence>
<feature type="region of interest" description="Disordered" evidence="17">
    <location>
        <begin position="425"/>
        <end position="452"/>
    </location>
</feature>
<comment type="pathway">
    <text evidence="3 16">Glycan metabolism; cellulose degradation.</text>
</comment>
<evidence type="ECO:0000313" key="21">
    <source>
        <dbReference type="Proteomes" id="UP001239445"/>
    </source>
</evidence>
<evidence type="ECO:0000256" key="10">
    <source>
        <dbReference type="ARBA" id="ARBA00023136"/>
    </source>
</evidence>
<dbReference type="EC" id="3.2.1.21" evidence="16"/>
<comment type="similarity">
    <text evidence="4 16">Belongs to the glycosyl hydrolase 3 family.</text>
</comment>
<evidence type="ECO:0000256" key="13">
    <source>
        <dbReference type="ARBA" id="ARBA00023295"/>
    </source>
</evidence>
<keyword evidence="5" id="KW-1003">Cell membrane</keyword>
<dbReference type="FunFam" id="3.40.50.1700:FF:000003">
    <property type="entry name" value="Probable beta-glucosidase"/>
    <property type="match status" value="1"/>
</dbReference>
<feature type="region of interest" description="Disordered" evidence="17">
    <location>
        <begin position="1"/>
        <end position="29"/>
    </location>
</feature>
<evidence type="ECO:0000256" key="15">
    <source>
        <dbReference type="ARBA" id="ARBA00024983"/>
    </source>
</evidence>
<dbReference type="PANTHER" id="PTHR42715">
    <property type="entry name" value="BETA-GLUCOSIDASE"/>
    <property type="match status" value="1"/>
</dbReference>
<dbReference type="Pfam" id="PF14310">
    <property type="entry name" value="Fn3-like"/>
    <property type="match status" value="1"/>
</dbReference>
<dbReference type="InterPro" id="IPR002772">
    <property type="entry name" value="Glyco_hydro_3_C"/>
</dbReference>
<feature type="domain" description="Fibronectin type III-like" evidence="19">
    <location>
        <begin position="879"/>
        <end position="951"/>
    </location>
</feature>
<dbReference type="InterPro" id="IPR050288">
    <property type="entry name" value="Cellulose_deg_GH3"/>
</dbReference>
<evidence type="ECO:0000256" key="16">
    <source>
        <dbReference type="RuleBase" id="RU361161"/>
    </source>
</evidence>
<keyword evidence="21" id="KW-1185">Reference proteome</keyword>
<evidence type="ECO:0000256" key="14">
    <source>
        <dbReference type="ARBA" id="ARBA00023326"/>
    </source>
</evidence>
<dbReference type="SMART" id="SM01217">
    <property type="entry name" value="Fn3_like"/>
    <property type="match status" value="1"/>
</dbReference>
<comment type="subcellular location">
    <subcellularLocation>
        <location evidence="2">Cell membrane</location>
        <topology evidence="2">Single-pass type II membrane protein</topology>
    </subcellularLocation>
</comment>
<name>A0AAJ0FDT5_9PEZI</name>
<dbReference type="Pfam" id="PF01915">
    <property type="entry name" value="Glyco_hydro_3_C"/>
    <property type="match status" value="1"/>
</dbReference>
<dbReference type="PRINTS" id="PR00133">
    <property type="entry name" value="GLHYDRLASE3"/>
</dbReference>
<dbReference type="GO" id="GO:0008422">
    <property type="term" value="F:beta-glucosidase activity"/>
    <property type="evidence" value="ECO:0007669"/>
    <property type="project" value="UniProtKB-EC"/>
</dbReference>
<dbReference type="InterPro" id="IPR017853">
    <property type="entry name" value="GH"/>
</dbReference>
<feature type="transmembrane region" description="Helical" evidence="18">
    <location>
        <begin position="64"/>
        <end position="91"/>
    </location>
</feature>